<dbReference type="AlphaFoldDB" id="A0A2U1SSW1"/>
<protein>
    <recommendedName>
        <fullName evidence="4">Recombinase RecT</fullName>
    </recommendedName>
</protein>
<accession>A0A2U1SSW1</accession>
<feature type="compositionally biased region" description="Basic and acidic residues" evidence="1">
    <location>
        <begin position="462"/>
        <end position="478"/>
    </location>
</feature>
<dbReference type="OrthoDB" id="7866633at2"/>
<feature type="compositionally biased region" description="Basic and acidic residues" evidence="1">
    <location>
        <begin position="272"/>
        <end position="298"/>
    </location>
</feature>
<organism evidence="2 3">
    <name type="scientific">Methylosinus sporium</name>
    <dbReference type="NCBI Taxonomy" id="428"/>
    <lineage>
        <taxon>Bacteria</taxon>
        <taxon>Pseudomonadati</taxon>
        <taxon>Pseudomonadota</taxon>
        <taxon>Alphaproteobacteria</taxon>
        <taxon>Hyphomicrobiales</taxon>
        <taxon>Methylocystaceae</taxon>
        <taxon>Methylosinus</taxon>
    </lineage>
</organism>
<gene>
    <name evidence="2" type="ORF">C5689_06465</name>
</gene>
<feature type="region of interest" description="Disordered" evidence="1">
    <location>
        <begin position="261"/>
        <end position="306"/>
    </location>
</feature>
<evidence type="ECO:0000256" key="1">
    <source>
        <dbReference type="SAM" id="MobiDB-lite"/>
    </source>
</evidence>
<evidence type="ECO:0008006" key="4">
    <source>
        <dbReference type="Google" id="ProtNLM"/>
    </source>
</evidence>
<sequence>MRLSQARPEEGEATMNAQVQVDNAQALAPFAPPPGSLQALTVVNNGVGFQVVPQNFMEMVKLGDLMARSGGMIRSHFRENPGACVAIANLALRWGMDPWTVANKSYYVNDQTAFEAQLVSAIILTCAPIVGRPKYEWSGEGEERKCKVSVLGKDGEIYDYETPQLRKIKKKSPLWTDDPDQQLGYYGIRAMARRHFPDVLLGVYDREEIEYSELPTFHNRESEQRLRANEMAERLARANAAPAIGAAGYDAKIVERGTAEIEGKASPAPQGEPEKPKEERKPRDEPKPAGEPDSRKASVEPQAKPDYPALVEDFRVRCEAFSDKDALEHFVSDFGEHEDDAWYGDAPNDVLDQIDEIANARVKAIYAEGQARAGEVDEVMGTSAPAEDEPSYSELLLTLEADLTGAKTEGEVNEIAARNSGEGSWYVSAPADVKAIAEKLVLDNTLRTREADKAAAPAPAAEKPKRAPRAKAEEKPTEKAVSAVSAASTAEAAIWTENPDLLGNARLKASRGKKRFKMWLNSISQHDFELLAPFMAELEKTAAAAVVEEL</sequence>
<evidence type="ECO:0000313" key="3">
    <source>
        <dbReference type="Proteomes" id="UP000245137"/>
    </source>
</evidence>
<evidence type="ECO:0000313" key="2">
    <source>
        <dbReference type="EMBL" id="PWB94704.1"/>
    </source>
</evidence>
<dbReference type="Proteomes" id="UP000245137">
    <property type="component" value="Unassembled WGS sequence"/>
</dbReference>
<dbReference type="RefSeq" id="WP_108916457.1">
    <property type="nucleotide sequence ID" value="NZ_PUIV01000006.1"/>
</dbReference>
<comment type="caution">
    <text evidence="2">The sequence shown here is derived from an EMBL/GenBank/DDBJ whole genome shotgun (WGS) entry which is preliminary data.</text>
</comment>
<dbReference type="InterPro" id="IPR018330">
    <property type="entry name" value="RecT_fam"/>
</dbReference>
<proteinExistence type="predicted"/>
<keyword evidence="3" id="KW-1185">Reference proteome</keyword>
<dbReference type="EMBL" id="PUIV01000006">
    <property type="protein sequence ID" value="PWB94704.1"/>
    <property type="molecule type" value="Genomic_DNA"/>
</dbReference>
<dbReference type="GO" id="GO:0003677">
    <property type="term" value="F:DNA binding"/>
    <property type="evidence" value="ECO:0007669"/>
    <property type="project" value="InterPro"/>
</dbReference>
<dbReference type="GO" id="GO:0006259">
    <property type="term" value="P:DNA metabolic process"/>
    <property type="evidence" value="ECO:0007669"/>
    <property type="project" value="InterPro"/>
</dbReference>
<name>A0A2U1SSW1_METSR</name>
<reference evidence="2 3" key="1">
    <citation type="journal article" date="2018" name="Appl. Microbiol. Biotechnol.">
        <title>Co-cultivation of the strictly anaerobic methanogen Methanosarcina barkeri with aerobic methanotrophs in an oxygen-limited membrane bioreactor.</title>
        <authorList>
            <person name="In 't Zandt M.H."/>
            <person name="van den Bosch T.J.M."/>
            <person name="Rijkers R."/>
            <person name="van Kessel M.A.H.J."/>
            <person name="Jetten M.S.M."/>
            <person name="Welte C.U."/>
        </authorList>
    </citation>
    <scope>NUCLEOTIDE SEQUENCE [LARGE SCALE GENOMIC DNA]</scope>
    <source>
        <strain evidence="2 3">DSM 17706</strain>
    </source>
</reference>
<dbReference type="Pfam" id="PF03837">
    <property type="entry name" value="RecT"/>
    <property type="match status" value="1"/>
</dbReference>
<feature type="region of interest" description="Disordered" evidence="1">
    <location>
        <begin position="450"/>
        <end position="483"/>
    </location>
</feature>